<dbReference type="PANTHER" id="PTHR13847:SF281">
    <property type="entry name" value="FAD DEPENDENT OXIDOREDUCTASE DOMAIN-CONTAINING PROTEIN"/>
    <property type="match status" value="1"/>
</dbReference>
<dbReference type="InterPro" id="IPR036188">
    <property type="entry name" value="FAD/NAD-bd_sf"/>
</dbReference>
<dbReference type="EMBL" id="FOQH01000001">
    <property type="protein sequence ID" value="SFH68272.1"/>
    <property type="molecule type" value="Genomic_DNA"/>
</dbReference>
<dbReference type="GO" id="GO:0016491">
    <property type="term" value="F:oxidoreductase activity"/>
    <property type="evidence" value="ECO:0007669"/>
    <property type="project" value="UniProtKB-KW"/>
</dbReference>
<sequence length="430" mass="46059">MIHDESPVIANSLWTATAPPPPDRPALTGEAEADLVVIGGGFSGLSAALHAAERGLSVVVLEAMTPGWGASGRNGGQVNPGLKEDPETVLARFGEDLGGRFIRLAMDDADYLFDLVARLGIDCDPRRGGFVQTAVNVAGLPPLRERARQWQALGRPVRALDRDEIASLLGFDHYVGGAVHETGGTVQPLKLALGLAEAAEARGVRIHARSRATAIEPGAERVTVRTAAGAVTAKKALVCLNGYGDGVHDRLRRSVVPVRSVQVATEILPENLRRTLMPRGHHGSDTQRLTTYFRMSPEGRFVIGGRSGFNDARVPGDHEDLRRIACRMIPDLADFEWTHAWGGSVAMTVDHFPHLHLLAPNVLSSGGFNGRGVAITVALGRVLGDWAAGRPPEALDAPVTPLRPIPFHAFRGLGIWATVQKYKLMDRLGL</sequence>
<evidence type="ECO:0000313" key="3">
    <source>
        <dbReference type="EMBL" id="SFH68272.1"/>
    </source>
</evidence>
<dbReference type="Gene3D" id="3.30.9.10">
    <property type="entry name" value="D-Amino Acid Oxidase, subunit A, domain 2"/>
    <property type="match status" value="1"/>
</dbReference>
<feature type="domain" description="FAD dependent oxidoreductase" evidence="2">
    <location>
        <begin position="34"/>
        <end position="386"/>
    </location>
</feature>
<proteinExistence type="predicted"/>
<accession>A0A1I3C1A8</accession>
<dbReference type="Proteomes" id="UP000199377">
    <property type="component" value="Unassembled WGS sequence"/>
</dbReference>
<dbReference type="SUPFAM" id="SSF51905">
    <property type="entry name" value="FAD/NAD(P)-binding domain"/>
    <property type="match status" value="1"/>
</dbReference>
<dbReference type="Pfam" id="PF01266">
    <property type="entry name" value="DAO"/>
    <property type="match status" value="1"/>
</dbReference>
<protein>
    <submittedName>
        <fullName evidence="3">Glycine/D-amino acid oxidase</fullName>
    </submittedName>
</protein>
<dbReference type="InterPro" id="IPR006076">
    <property type="entry name" value="FAD-dep_OxRdtase"/>
</dbReference>
<keyword evidence="4" id="KW-1185">Reference proteome</keyword>
<dbReference type="RefSeq" id="WP_092857457.1">
    <property type="nucleotide sequence ID" value="NZ_FOQH01000001.1"/>
</dbReference>
<organism evidence="3 4">
    <name type="scientific">Albimonas pacifica</name>
    <dbReference type="NCBI Taxonomy" id="1114924"/>
    <lineage>
        <taxon>Bacteria</taxon>
        <taxon>Pseudomonadati</taxon>
        <taxon>Pseudomonadota</taxon>
        <taxon>Alphaproteobacteria</taxon>
        <taxon>Rhodobacterales</taxon>
        <taxon>Paracoccaceae</taxon>
        <taxon>Albimonas</taxon>
    </lineage>
</organism>
<keyword evidence="1" id="KW-0560">Oxidoreductase</keyword>
<reference evidence="3 4" key="1">
    <citation type="submission" date="2016-10" db="EMBL/GenBank/DDBJ databases">
        <authorList>
            <person name="de Groot N.N."/>
        </authorList>
    </citation>
    <scope>NUCLEOTIDE SEQUENCE [LARGE SCALE GENOMIC DNA]</scope>
    <source>
        <strain evidence="3 4">CGMCC 1.11030</strain>
    </source>
</reference>
<dbReference type="STRING" id="1114924.SAMN05216258_101494"/>
<dbReference type="OrthoDB" id="9806601at2"/>
<evidence type="ECO:0000313" key="4">
    <source>
        <dbReference type="Proteomes" id="UP000199377"/>
    </source>
</evidence>
<evidence type="ECO:0000259" key="2">
    <source>
        <dbReference type="Pfam" id="PF01266"/>
    </source>
</evidence>
<dbReference type="AlphaFoldDB" id="A0A1I3C1A8"/>
<dbReference type="GO" id="GO:0005737">
    <property type="term" value="C:cytoplasm"/>
    <property type="evidence" value="ECO:0007669"/>
    <property type="project" value="TreeGrafter"/>
</dbReference>
<evidence type="ECO:0000256" key="1">
    <source>
        <dbReference type="ARBA" id="ARBA00023002"/>
    </source>
</evidence>
<dbReference type="Gene3D" id="3.50.50.60">
    <property type="entry name" value="FAD/NAD(P)-binding domain"/>
    <property type="match status" value="1"/>
</dbReference>
<dbReference type="PANTHER" id="PTHR13847">
    <property type="entry name" value="SARCOSINE DEHYDROGENASE-RELATED"/>
    <property type="match status" value="1"/>
</dbReference>
<gene>
    <name evidence="3" type="ORF">SAMN05216258_101494</name>
</gene>
<name>A0A1I3C1A8_9RHOB</name>